<comment type="function">
    <text evidence="1">Transcriptional repressor of xylose-utilizing enzymes.</text>
</comment>
<keyword evidence="3" id="KW-0859">Xylose metabolism</keyword>
<proteinExistence type="inferred from homology"/>
<dbReference type="RefSeq" id="WP_164506615.1">
    <property type="nucleotide sequence ID" value="NZ_JBHTOF010000089.1"/>
</dbReference>
<evidence type="ECO:0000256" key="3">
    <source>
        <dbReference type="ARBA" id="ARBA00022629"/>
    </source>
</evidence>
<name>A0ABW4DQ06_9LACO</name>
<comment type="similarity">
    <text evidence="2">Belongs to the ROK (NagC/XylR) family.</text>
</comment>
<gene>
    <name evidence="4" type="ORF">ACFQ4L_07550</name>
</gene>
<dbReference type="CDD" id="cd24077">
    <property type="entry name" value="ASKHA_ATPase_ROK_SaXylR-like"/>
    <property type="match status" value="1"/>
</dbReference>
<evidence type="ECO:0000313" key="5">
    <source>
        <dbReference type="Proteomes" id="UP001597244"/>
    </source>
</evidence>
<keyword evidence="3" id="KW-0119">Carbohydrate metabolism</keyword>
<comment type="caution">
    <text evidence="4">The sequence shown here is derived from an EMBL/GenBank/DDBJ whole genome shotgun (WGS) entry which is preliminary data.</text>
</comment>
<dbReference type="Gene3D" id="1.10.10.10">
    <property type="entry name" value="Winged helix-like DNA-binding domain superfamily/Winged helix DNA-binding domain"/>
    <property type="match status" value="1"/>
</dbReference>
<dbReference type="PROSITE" id="PS01125">
    <property type="entry name" value="ROK"/>
    <property type="match status" value="1"/>
</dbReference>
<dbReference type="InterPro" id="IPR043129">
    <property type="entry name" value="ATPase_NBD"/>
</dbReference>
<sequence length="357" mass="39485">MTVSEIVAEMVRDNLLVELGQGDSSTRGGRKPTMLQLNANFGYVLSFDLGFNYIDVMMNSVDGLIKSFEHHRVGELSIDDRLAFIVAQAHKLAVPDQTVHGLLGISVAIHGIVDHNKVLYTPYIDFKGKDIAQILSSELNVPVSLQNEANLSVIYQRDFESREKIDNLVCISIHKGIGAGIIMNNRLFTGIRGEAGEIGHAIVYEDGGVSRKRFKSIEEYCSEDSILKKIKEQTGLSELTRDDIQTLYYDGNEIVGDILDEFCYYMASIIYNTVVTLDPAKVVINSNLIADIPELLDIIRTDIPFLTEDKTQVELLANSRYATLLGGVSLIISQVIDVTPGEINFPNTIGRSLIKAS</sequence>
<dbReference type="PANTHER" id="PTHR18964">
    <property type="entry name" value="ROK (REPRESSOR, ORF, KINASE) FAMILY"/>
    <property type="match status" value="1"/>
</dbReference>
<organism evidence="4 5">
    <name type="scientific">Lapidilactobacillus mulanensis</name>
    <dbReference type="NCBI Taxonomy" id="2485999"/>
    <lineage>
        <taxon>Bacteria</taxon>
        <taxon>Bacillati</taxon>
        <taxon>Bacillota</taxon>
        <taxon>Bacilli</taxon>
        <taxon>Lactobacillales</taxon>
        <taxon>Lactobacillaceae</taxon>
        <taxon>Lapidilactobacillus</taxon>
    </lineage>
</organism>
<dbReference type="InterPro" id="IPR000600">
    <property type="entry name" value="ROK"/>
</dbReference>
<dbReference type="Pfam" id="PF00480">
    <property type="entry name" value="ROK"/>
    <property type="match status" value="1"/>
</dbReference>
<dbReference type="Proteomes" id="UP001597244">
    <property type="component" value="Unassembled WGS sequence"/>
</dbReference>
<evidence type="ECO:0000313" key="4">
    <source>
        <dbReference type="EMBL" id="MFD1465913.1"/>
    </source>
</evidence>
<dbReference type="EMBL" id="JBHTOF010000089">
    <property type="protein sequence ID" value="MFD1465913.1"/>
    <property type="molecule type" value="Genomic_DNA"/>
</dbReference>
<dbReference type="InterPro" id="IPR049874">
    <property type="entry name" value="ROK_cs"/>
</dbReference>
<evidence type="ECO:0000256" key="1">
    <source>
        <dbReference type="ARBA" id="ARBA00002486"/>
    </source>
</evidence>
<reference evidence="5" key="1">
    <citation type="journal article" date="2019" name="Int. J. Syst. Evol. Microbiol.">
        <title>The Global Catalogue of Microorganisms (GCM) 10K type strain sequencing project: providing services to taxonomists for standard genome sequencing and annotation.</title>
        <authorList>
            <consortium name="The Broad Institute Genomics Platform"/>
            <consortium name="The Broad Institute Genome Sequencing Center for Infectious Disease"/>
            <person name="Wu L."/>
            <person name="Ma J."/>
        </authorList>
    </citation>
    <scope>NUCLEOTIDE SEQUENCE [LARGE SCALE GENOMIC DNA]</scope>
    <source>
        <strain evidence="5">CCM 8951</strain>
    </source>
</reference>
<dbReference type="Gene3D" id="3.30.420.40">
    <property type="match status" value="2"/>
</dbReference>
<accession>A0ABW4DQ06</accession>
<protein>
    <submittedName>
        <fullName evidence="4">ROK family protein</fullName>
    </submittedName>
</protein>
<dbReference type="InterPro" id="IPR036388">
    <property type="entry name" value="WH-like_DNA-bd_sf"/>
</dbReference>
<dbReference type="PANTHER" id="PTHR18964:SF149">
    <property type="entry name" value="BIFUNCTIONAL UDP-N-ACETYLGLUCOSAMINE 2-EPIMERASE_N-ACETYLMANNOSAMINE KINASE"/>
    <property type="match status" value="1"/>
</dbReference>
<keyword evidence="5" id="KW-1185">Reference proteome</keyword>
<dbReference type="SUPFAM" id="SSF53067">
    <property type="entry name" value="Actin-like ATPase domain"/>
    <property type="match status" value="1"/>
</dbReference>
<evidence type="ECO:0000256" key="2">
    <source>
        <dbReference type="ARBA" id="ARBA00006479"/>
    </source>
</evidence>